<gene>
    <name evidence="3" type="ORF">GXY80_06180</name>
</gene>
<sequence length="166" mass="19332">MELREISPEMITDNTFKLIGKDWMLVTAGSEAAFNTMTAAWGGLGVLWDKKICFCVIRPTRYTYAFMEKSEDFTLSFFEERYRDVLTYCGTKSGKDVDKVTQTGLTPVFDDDIIYFGEARLVMVCRKIYAQDIVPDNFIDPNIDKFYPKKDYHRMYVGEIRRCLSK</sequence>
<evidence type="ECO:0000313" key="3">
    <source>
        <dbReference type="EMBL" id="NLW35057.1"/>
    </source>
</evidence>
<dbReference type="InterPro" id="IPR012349">
    <property type="entry name" value="Split_barrel_FMN-bd"/>
</dbReference>
<accession>A0A971S1A6</accession>
<organism evidence="3 4">
    <name type="scientific">Syntrophorhabdus aromaticivorans</name>
    <dbReference type="NCBI Taxonomy" id="328301"/>
    <lineage>
        <taxon>Bacteria</taxon>
        <taxon>Pseudomonadati</taxon>
        <taxon>Thermodesulfobacteriota</taxon>
        <taxon>Syntrophorhabdia</taxon>
        <taxon>Syntrophorhabdales</taxon>
        <taxon>Syntrophorhabdaceae</taxon>
        <taxon>Syntrophorhabdus</taxon>
    </lineage>
</organism>
<protein>
    <submittedName>
        <fullName evidence="3">Flavin reductase family protein</fullName>
    </submittedName>
</protein>
<dbReference type="PANTHER" id="PTHR43567:SF5">
    <property type="entry name" value="HYPOTHETICAL CYTOSOLIC PROTEIN"/>
    <property type="match status" value="1"/>
</dbReference>
<evidence type="ECO:0000256" key="1">
    <source>
        <dbReference type="ARBA" id="ARBA00038054"/>
    </source>
</evidence>
<dbReference type="Proteomes" id="UP000777265">
    <property type="component" value="Unassembled WGS sequence"/>
</dbReference>
<dbReference type="Pfam" id="PF01613">
    <property type="entry name" value="Flavin_Reduct"/>
    <property type="match status" value="1"/>
</dbReference>
<comment type="similarity">
    <text evidence="1">Belongs to the flavoredoxin family.</text>
</comment>
<dbReference type="SUPFAM" id="SSF50475">
    <property type="entry name" value="FMN-binding split barrel"/>
    <property type="match status" value="1"/>
</dbReference>
<evidence type="ECO:0000259" key="2">
    <source>
        <dbReference type="Pfam" id="PF01613"/>
    </source>
</evidence>
<dbReference type="GO" id="GO:0010181">
    <property type="term" value="F:FMN binding"/>
    <property type="evidence" value="ECO:0007669"/>
    <property type="project" value="InterPro"/>
</dbReference>
<reference evidence="3" key="2">
    <citation type="submission" date="2020-01" db="EMBL/GenBank/DDBJ databases">
        <authorList>
            <person name="Campanaro S."/>
        </authorList>
    </citation>
    <scope>NUCLEOTIDE SEQUENCE</scope>
    <source>
        <strain evidence="3">AS06rmzACSIP_7</strain>
    </source>
</reference>
<dbReference type="PANTHER" id="PTHR43567">
    <property type="entry name" value="FLAVOREDOXIN-RELATED-RELATED"/>
    <property type="match status" value="1"/>
</dbReference>
<name>A0A971S1A6_9BACT</name>
<comment type="caution">
    <text evidence="3">The sequence shown here is derived from an EMBL/GenBank/DDBJ whole genome shotgun (WGS) entry which is preliminary data.</text>
</comment>
<dbReference type="GO" id="GO:0016646">
    <property type="term" value="F:oxidoreductase activity, acting on the CH-NH group of donors, NAD or NADP as acceptor"/>
    <property type="evidence" value="ECO:0007669"/>
    <property type="project" value="UniProtKB-ARBA"/>
</dbReference>
<dbReference type="InterPro" id="IPR052174">
    <property type="entry name" value="Flavoredoxin"/>
</dbReference>
<evidence type="ECO:0000313" key="4">
    <source>
        <dbReference type="Proteomes" id="UP000777265"/>
    </source>
</evidence>
<proteinExistence type="inferred from homology"/>
<reference evidence="3" key="1">
    <citation type="journal article" date="2020" name="Biotechnol. Biofuels">
        <title>New insights from the biogas microbiome by comprehensive genome-resolved metagenomics of nearly 1600 species originating from multiple anaerobic digesters.</title>
        <authorList>
            <person name="Campanaro S."/>
            <person name="Treu L."/>
            <person name="Rodriguez-R L.M."/>
            <person name="Kovalovszki A."/>
            <person name="Ziels R.M."/>
            <person name="Maus I."/>
            <person name="Zhu X."/>
            <person name="Kougias P.G."/>
            <person name="Basile A."/>
            <person name="Luo G."/>
            <person name="Schluter A."/>
            <person name="Konstantinidis K.T."/>
            <person name="Angelidaki I."/>
        </authorList>
    </citation>
    <scope>NUCLEOTIDE SEQUENCE</scope>
    <source>
        <strain evidence="3">AS06rmzACSIP_7</strain>
    </source>
</reference>
<dbReference type="Gene3D" id="2.30.110.10">
    <property type="entry name" value="Electron Transport, Fmn-binding Protein, Chain A"/>
    <property type="match status" value="1"/>
</dbReference>
<dbReference type="EMBL" id="JAAYEE010000102">
    <property type="protein sequence ID" value="NLW35057.1"/>
    <property type="molecule type" value="Genomic_DNA"/>
</dbReference>
<feature type="domain" description="Flavin reductase like" evidence="2">
    <location>
        <begin position="24"/>
        <end position="160"/>
    </location>
</feature>
<dbReference type="AlphaFoldDB" id="A0A971S1A6"/>
<dbReference type="InterPro" id="IPR002563">
    <property type="entry name" value="Flavin_Rdtase-like_dom"/>
</dbReference>